<feature type="region of interest" description="Disordered" evidence="1">
    <location>
        <begin position="60"/>
        <end position="124"/>
    </location>
</feature>
<comment type="caution">
    <text evidence="2">The sequence shown here is derived from an EMBL/GenBank/DDBJ whole genome shotgun (WGS) entry which is preliminary data.</text>
</comment>
<feature type="region of interest" description="Disordered" evidence="1">
    <location>
        <begin position="15"/>
        <end position="39"/>
    </location>
</feature>
<sequence>VDPSVKVKVIPRGVKFKDTPAESSKARRKHSTCDGSSSNPIALFYKELTCMETRLMNQLKRNDRHNKRRYDMIMKKLDGKDPGPGEPDTSEEETDGLDEFESDEEEAGSAESEEEEEQDSSHST</sequence>
<dbReference type="Proteomes" id="UP001341840">
    <property type="component" value="Unassembled WGS sequence"/>
</dbReference>
<gene>
    <name evidence="2" type="ORF">PIB30_107967</name>
</gene>
<name>A0ABU6R012_9FABA</name>
<feature type="compositionally biased region" description="Basic and acidic residues" evidence="1">
    <location>
        <begin position="69"/>
        <end position="83"/>
    </location>
</feature>
<keyword evidence="3" id="KW-1185">Reference proteome</keyword>
<feature type="compositionally biased region" description="Acidic residues" evidence="1">
    <location>
        <begin position="88"/>
        <end position="118"/>
    </location>
</feature>
<organism evidence="2 3">
    <name type="scientific">Stylosanthes scabra</name>
    <dbReference type="NCBI Taxonomy" id="79078"/>
    <lineage>
        <taxon>Eukaryota</taxon>
        <taxon>Viridiplantae</taxon>
        <taxon>Streptophyta</taxon>
        <taxon>Embryophyta</taxon>
        <taxon>Tracheophyta</taxon>
        <taxon>Spermatophyta</taxon>
        <taxon>Magnoliopsida</taxon>
        <taxon>eudicotyledons</taxon>
        <taxon>Gunneridae</taxon>
        <taxon>Pentapetalae</taxon>
        <taxon>rosids</taxon>
        <taxon>fabids</taxon>
        <taxon>Fabales</taxon>
        <taxon>Fabaceae</taxon>
        <taxon>Papilionoideae</taxon>
        <taxon>50 kb inversion clade</taxon>
        <taxon>dalbergioids sensu lato</taxon>
        <taxon>Dalbergieae</taxon>
        <taxon>Pterocarpus clade</taxon>
        <taxon>Stylosanthes</taxon>
    </lineage>
</organism>
<evidence type="ECO:0000313" key="3">
    <source>
        <dbReference type="Proteomes" id="UP001341840"/>
    </source>
</evidence>
<dbReference type="EMBL" id="JASCZI010004821">
    <property type="protein sequence ID" value="MED6117217.1"/>
    <property type="molecule type" value="Genomic_DNA"/>
</dbReference>
<accession>A0ABU6R012</accession>
<evidence type="ECO:0000256" key="1">
    <source>
        <dbReference type="SAM" id="MobiDB-lite"/>
    </source>
</evidence>
<proteinExistence type="predicted"/>
<protein>
    <submittedName>
        <fullName evidence="2">Uncharacterized protein</fullName>
    </submittedName>
</protein>
<feature type="non-terminal residue" evidence="2">
    <location>
        <position position="1"/>
    </location>
</feature>
<evidence type="ECO:0000313" key="2">
    <source>
        <dbReference type="EMBL" id="MED6117217.1"/>
    </source>
</evidence>
<reference evidence="2 3" key="1">
    <citation type="journal article" date="2023" name="Plants (Basel)">
        <title>Bridging the Gap: Combining Genomics and Transcriptomics Approaches to Understand Stylosanthes scabra, an Orphan Legume from the Brazilian Caatinga.</title>
        <authorList>
            <person name="Ferreira-Neto J.R.C."/>
            <person name="da Silva M.D."/>
            <person name="Binneck E."/>
            <person name="de Melo N.F."/>
            <person name="da Silva R.H."/>
            <person name="de Melo A.L.T.M."/>
            <person name="Pandolfi V."/>
            <person name="Bustamante F.O."/>
            <person name="Brasileiro-Vidal A.C."/>
            <person name="Benko-Iseppon A.M."/>
        </authorList>
    </citation>
    <scope>NUCLEOTIDE SEQUENCE [LARGE SCALE GENOMIC DNA]</scope>
    <source>
        <tissue evidence="2">Leaves</tissue>
    </source>
</reference>